<dbReference type="EMBL" id="JACVVK020000498">
    <property type="protein sequence ID" value="KAK7469946.1"/>
    <property type="molecule type" value="Genomic_DNA"/>
</dbReference>
<accession>A0ABD0JCZ9</accession>
<evidence type="ECO:0000256" key="1">
    <source>
        <dbReference type="SAM" id="MobiDB-lite"/>
    </source>
</evidence>
<protein>
    <submittedName>
        <fullName evidence="2">Uncharacterized protein</fullName>
    </submittedName>
</protein>
<evidence type="ECO:0000313" key="3">
    <source>
        <dbReference type="Proteomes" id="UP001519460"/>
    </source>
</evidence>
<comment type="caution">
    <text evidence="2">The sequence shown here is derived from an EMBL/GenBank/DDBJ whole genome shotgun (WGS) entry which is preliminary data.</text>
</comment>
<proteinExistence type="predicted"/>
<evidence type="ECO:0000313" key="2">
    <source>
        <dbReference type="EMBL" id="KAK7469946.1"/>
    </source>
</evidence>
<feature type="region of interest" description="Disordered" evidence="1">
    <location>
        <begin position="36"/>
        <end position="64"/>
    </location>
</feature>
<name>A0ABD0JCZ9_9CAEN</name>
<dbReference type="Proteomes" id="UP001519460">
    <property type="component" value="Unassembled WGS sequence"/>
</dbReference>
<organism evidence="2 3">
    <name type="scientific">Batillaria attramentaria</name>
    <dbReference type="NCBI Taxonomy" id="370345"/>
    <lineage>
        <taxon>Eukaryota</taxon>
        <taxon>Metazoa</taxon>
        <taxon>Spiralia</taxon>
        <taxon>Lophotrochozoa</taxon>
        <taxon>Mollusca</taxon>
        <taxon>Gastropoda</taxon>
        <taxon>Caenogastropoda</taxon>
        <taxon>Sorbeoconcha</taxon>
        <taxon>Cerithioidea</taxon>
        <taxon>Batillariidae</taxon>
        <taxon>Batillaria</taxon>
    </lineage>
</organism>
<gene>
    <name evidence="2" type="ORF">BaRGS_00036050</name>
</gene>
<sequence>MLCTRPSNITKVTATIAMVSETSGLRANTTRLQEKQCDATAVPAQHRTLRRSGTAPRCSPVESSLPSTTLSFGPGYKTSFAIALLT</sequence>
<reference evidence="2 3" key="1">
    <citation type="journal article" date="2023" name="Sci. Data">
        <title>Genome assembly of the Korean intertidal mud-creeper Batillaria attramentaria.</title>
        <authorList>
            <person name="Patra A.K."/>
            <person name="Ho P.T."/>
            <person name="Jun S."/>
            <person name="Lee S.J."/>
            <person name="Kim Y."/>
            <person name="Won Y.J."/>
        </authorList>
    </citation>
    <scope>NUCLEOTIDE SEQUENCE [LARGE SCALE GENOMIC DNA]</scope>
    <source>
        <strain evidence="2">Wonlab-2016</strain>
    </source>
</reference>
<dbReference type="AlphaFoldDB" id="A0ABD0JCZ9"/>
<keyword evidence="3" id="KW-1185">Reference proteome</keyword>